<protein>
    <submittedName>
        <fullName evidence="2">PNK3P-domain-containing protein</fullName>
    </submittedName>
</protein>
<dbReference type="AlphaFoldDB" id="A0A4P9ZJ34"/>
<dbReference type="PANTHER" id="PTHR12083">
    <property type="entry name" value="BIFUNCTIONAL POLYNUCLEOTIDE PHOSPHATASE/KINASE"/>
    <property type="match status" value="1"/>
</dbReference>
<keyword evidence="3" id="KW-1185">Reference proteome</keyword>
<evidence type="ECO:0000313" key="3">
    <source>
        <dbReference type="Proteomes" id="UP000268321"/>
    </source>
</evidence>
<dbReference type="InterPro" id="IPR023214">
    <property type="entry name" value="HAD_sf"/>
</dbReference>
<dbReference type="SUPFAM" id="SSF56784">
    <property type="entry name" value="HAD-like"/>
    <property type="match status" value="1"/>
</dbReference>
<dbReference type="InterPro" id="IPR006551">
    <property type="entry name" value="Polynucleotide_phosphatase"/>
</dbReference>
<dbReference type="Proteomes" id="UP000268321">
    <property type="component" value="Unassembled WGS sequence"/>
</dbReference>
<proteinExistence type="predicted"/>
<reference evidence="3" key="1">
    <citation type="journal article" date="2018" name="Nat. Microbiol.">
        <title>Leveraging single-cell genomics to expand the fungal tree of life.</title>
        <authorList>
            <person name="Ahrendt S.R."/>
            <person name="Quandt C.A."/>
            <person name="Ciobanu D."/>
            <person name="Clum A."/>
            <person name="Salamov A."/>
            <person name="Andreopoulos B."/>
            <person name="Cheng J.F."/>
            <person name="Woyke T."/>
            <person name="Pelin A."/>
            <person name="Henrissat B."/>
            <person name="Reynolds N.K."/>
            <person name="Benny G.L."/>
            <person name="Smith M.E."/>
            <person name="James T.Y."/>
            <person name="Grigoriev I.V."/>
        </authorList>
    </citation>
    <scope>NUCLEOTIDE SEQUENCE [LARGE SCALE GENOMIC DNA]</scope>
    <source>
        <strain evidence="3">Baker2002</strain>
    </source>
</reference>
<dbReference type="EMBL" id="ML004432">
    <property type="protein sequence ID" value="RKP32371.1"/>
    <property type="molecule type" value="Genomic_DNA"/>
</dbReference>
<dbReference type="GO" id="GO:0046403">
    <property type="term" value="F:polynucleotide 3'-phosphatase activity"/>
    <property type="evidence" value="ECO:0007669"/>
    <property type="project" value="TreeGrafter"/>
</dbReference>
<dbReference type="NCBIfam" id="TIGR01662">
    <property type="entry name" value="HAD-SF-IIIA"/>
    <property type="match status" value="1"/>
</dbReference>
<name>A0A4P9ZJ34_9ASCO</name>
<dbReference type="InterPro" id="IPR013954">
    <property type="entry name" value="PNK3P"/>
</dbReference>
<dbReference type="Pfam" id="PF08645">
    <property type="entry name" value="PNK3P"/>
    <property type="match status" value="1"/>
</dbReference>
<dbReference type="PANTHER" id="PTHR12083:SF9">
    <property type="entry name" value="BIFUNCTIONAL POLYNUCLEOTIDE PHOSPHATASE_KINASE"/>
    <property type="match status" value="1"/>
</dbReference>
<dbReference type="GO" id="GO:0046404">
    <property type="term" value="F:ATP-dependent polydeoxyribonucleotide 5'-hydroxyl-kinase activity"/>
    <property type="evidence" value="ECO:0007669"/>
    <property type="project" value="TreeGrafter"/>
</dbReference>
<organism evidence="2 3">
    <name type="scientific">Metschnikowia bicuspidata</name>
    <dbReference type="NCBI Taxonomy" id="27322"/>
    <lineage>
        <taxon>Eukaryota</taxon>
        <taxon>Fungi</taxon>
        <taxon>Dikarya</taxon>
        <taxon>Ascomycota</taxon>
        <taxon>Saccharomycotina</taxon>
        <taxon>Pichiomycetes</taxon>
        <taxon>Metschnikowiaceae</taxon>
        <taxon>Metschnikowia</taxon>
    </lineage>
</organism>
<feature type="compositionally biased region" description="Basic and acidic residues" evidence="1">
    <location>
        <begin position="9"/>
        <end position="22"/>
    </location>
</feature>
<accession>A0A4P9ZJ34</accession>
<dbReference type="InterPro" id="IPR006549">
    <property type="entry name" value="HAD-SF_hydro_IIIA"/>
</dbReference>
<gene>
    <name evidence="2" type="ORF">METBISCDRAFT_21638</name>
</gene>
<evidence type="ECO:0000313" key="2">
    <source>
        <dbReference type="EMBL" id="RKP32371.1"/>
    </source>
</evidence>
<dbReference type="OrthoDB" id="19045at2759"/>
<feature type="region of interest" description="Disordered" evidence="1">
    <location>
        <begin position="9"/>
        <end position="35"/>
    </location>
</feature>
<dbReference type="GO" id="GO:0003690">
    <property type="term" value="F:double-stranded DNA binding"/>
    <property type="evidence" value="ECO:0007669"/>
    <property type="project" value="TreeGrafter"/>
</dbReference>
<dbReference type="NCBIfam" id="TIGR01664">
    <property type="entry name" value="DNA-3'-Pase"/>
    <property type="match status" value="1"/>
</dbReference>
<feature type="region of interest" description="Disordered" evidence="1">
    <location>
        <begin position="172"/>
        <end position="191"/>
    </location>
</feature>
<dbReference type="Gene3D" id="3.40.50.1000">
    <property type="entry name" value="HAD superfamily/HAD-like"/>
    <property type="match status" value="1"/>
</dbReference>
<evidence type="ECO:0000256" key="1">
    <source>
        <dbReference type="SAM" id="MobiDB-lite"/>
    </source>
</evidence>
<sequence length="254" mass="28754">MHIIQLLAKKQDDDETPKEKRNVTTTQPPRSRSGKFKVYGSHMISNLPPKLDLVTYLESAKEVKSYKVKIAAFDMDDTIICSKSGFKWGRGPNDWKWRTDTIIPVLQRKTASERYVVVIFTNQKSISVTEYLTTLSKSFRNFAIKVGQILASLNVALKGVPVLVFAASGRPGISQHHRSSEEYHEHSRKPRTGMWEELESYLKAALGKECTIDMEKSFYVGDAAGRHGDHLADDITFAQRVGLPFQTPEEFFGK</sequence>
<dbReference type="GO" id="GO:0006281">
    <property type="term" value="P:DNA repair"/>
    <property type="evidence" value="ECO:0007669"/>
    <property type="project" value="TreeGrafter"/>
</dbReference>
<dbReference type="InterPro" id="IPR036412">
    <property type="entry name" value="HAD-like_sf"/>
</dbReference>